<keyword evidence="2" id="KW-0464">Manganese</keyword>
<dbReference type="RefSeq" id="WP_274373772.1">
    <property type="nucleotide sequence ID" value="NZ_CP072943.1"/>
</dbReference>
<dbReference type="Gene3D" id="3.30.70.360">
    <property type="match status" value="1"/>
</dbReference>
<gene>
    <name evidence="4" type="ORF">KAR29_00875</name>
</gene>
<dbReference type="NCBIfam" id="TIGR01891">
    <property type="entry name" value="amidohydrolases"/>
    <property type="match status" value="1"/>
</dbReference>
<dbReference type="GO" id="GO:0046872">
    <property type="term" value="F:metal ion binding"/>
    <property type="evidence" value="ECO:0007669"/>
    <property type="project" value="UniProtKB-KW"/>
</dbReference>
<feature type="binding site" evidence="2">
    <location>
        <position position="135"/>
    </location>
    <ligand>
        <name>Mn(2+)</name>
        <dbReference type="ChEBI" id="CHEBI:29035"/>
        <label>2</label>
    </ligand>
</feature>
<dbReference type="Pfam" id="PF01546">
    <property type="entry name" value="Peptidase_M20"/>
    <property type="match status" value="1"/>
</dbReference>
<dbReference type="Gene3D" id="3.40.630.10">
    <property type="entry name" value="Zn peptidases"/>
    <property type="match status" value="1"/>
</dbReference>
<comment type="cofactor">
    <cofactor evidence="2">
        <name>Mn(2+)</name>
        <dbReference type="ChEBI" id="CHEBI:29035"/>
    </cofactor>
    <text evidence="2">The Mn(2+) ion enhances activity.</text>
</comment>
<feature type="domain" description="Peptidase M20 dimerisation" evidence="3">
    <location>
        <begin position="185"/>
        <end position="277"/>
    </location>
</feature>
<feature type="binding site" evidence="2">
    <location>
        <position position="159"/>
    </location>
    <ligand>
        <name>Mn(2+)</name>
        <dbReference type="ChEBI" id="CHEBI:29035"/>
        <label>2</label>
    </ligand>
</feature>
<keyword evidence="1" id="KW-0378">Hydrolase</keyword>
<dbReference type="Proteomes" id="UP000671879">
    <property type="component" value="Chromosome"/>
</dbReference>
<dbReference type="GO" id="GO:0050118">
    <property type="term" value="F:N-acetyldiaminopimelate deacetylase activity"/>
    <property type="evidence" value="ECO:0007669"/>
    <property type="project" value="UniProtKB-ARBA"/>
</dbReference>
<dbReference type="KEGG" id="aram:KAR29_00875"/>
<dbReference type="InterPro" id="IPR017439">
    <property type="entry name" value="Amidohydrolase"/>
</dbReference>
<keyword evidence="2" id="KW-0479">Metal-binding</keyword>
<proteinExistence type="predicted"/>
<dbReference type="FunFam" id="3.30.70.360:FF:000001">
    <property type="entry name" value="N-acetyldiaminopimelate deacetylase"/>
    <property type="match status" value="1"/>
</dbReference>
<sequence>MNQRAKAAKGLQPRLVRWRRELHGLAEVGLDLPRTTAYLSRELEKLGLDPRPLGPGIVADLIGFPSGPTLLLRSDMDALPIKEETGLPFAASGTAMHACGHDGHMAMLLGAAALLVEDREALGGTVRFLFQPGEEIAKGALPLIAAGALDGVDAVCGLHIGRLFDELATGQVGYRPGPAMASMDRFTVTFRGRGAHGALPHRAIDPIVMAGEYIGVLQTLVSREMPALRPTVVSLGRIEGGRAFNVIPDEVYLEGTFRALSAEDRDHLGRRVQELARGVAALHGGEALAFWDRGAPPVVNDGAFTEFFRQSALKVLPARDLVELQSPVMVGEDMAFYLQERPGTFFFLGGGPGEAHHHARFDFDEGVLWRGSALFAQLAVDFRAR</sequence>
<evidence type="ECO:0000313" key="4">
    <source>
        <dbReference type="EMBL" id="QTX32532.1"/>
    </source>
</evidence>
<evidence type="ECO:0000259" key="3">
    <source>
        <dbReference type="Pfam" id="PF07687"/>
    </source>
</evidence>
<dbReference type="PIRSF" id="PIRSF005962">
    <property type="entry name" value="Pept_M20D_amidohydro"/>
    <property type="match status" value="1"/>
</dbReference>
<dbReference type="EMBL" id="CP072943">
    <property type="protein sequence ID" value="QTX32532.1"/>
    <property type="molecule type" value="Genomic_DNA"/>
</dbReference>
<dbReference type="InterPro" id="IPR011650">
    <property type="entry name" value="Peptidase_M20_dimer"/>
</dbReference>
<evidence type="ECO:0000256" key="1">
    <source>
        <dbReference type="ARBA" id="ARBA00022801"/>
    </source>
</evidence>
<protein>
    <submittedName>
        <fullName evidence="4">Amidohydrolase</fullName>
    </submittedName>
</protein>
<dbReference type="AlphaFoldDB" id="A0A9Q7EZT6"/>
<feature type="binding site" evidence="2">
    <location>
        <position position="101"/>
    </location>
    <ligand>
        <name>Mn(2+)</name>
        <dbReference type="ChEBI" id="CHEBI:29035"/>
        <label>2</label>
    </ligand>
</feature>
<dbReference type="InterPro" id="IPR002933">
    <property type="entry name" value="Peptidase_M20"/>
</dbReference>
<dbReference type="GO" id="GO:0019877">
    <property type="term" value="P:diaminopimelate biosynthetic process"/>
    <property type="evidence" value="ECO:0007669"/>
    <property type="project" value="UniProtKB-ARBA"/>
</dbReference>
<accession>A0A9Q7EZT6</accession>
<evidence type="ECO:0000313" key="5">
    <source>
        <dbReference type="Proteomes" id="UP000671879"/>
    </source>
</evidence>
<evidence type="ECO:0000256" key="2">
    <source>
        <dbReference type="PIRSR" id="PIRSR005962-1"/>
    </source>
</evidence>
<dbReference type="InterPro" id="IPR036264">
    <property type="entry name" value="Bact_exopeptidase_dim_dom"/>
</dbReference>
<dbReference type="PANTHER" id="PTHR11014">
    <property type="entry name" value="PEPTIDASE M20 FAMILY MEMBER"/>
    <property type="match status" value="1"/>
</dbReference>
<keyword evidence="5" id="KW-1185">Reference proteome</keyword>
<dbReference type="SUPFAM" id="SSF53187">
    <property type="entry name" value="Zn-dependent exopeptidases"/>
    <property type="match status" value="1"/>
</dbReference>
<name>A0A9Q7EZT6_9BACT</name>
<feature type="binding site" evidence="2">
    <location>
        <position position="357"/>
    </location>
    <ligand>
        <name>Mn(2+)</name>
        <dbReference type="ChEBI" id="CHEBI:29035"/>
        <label>2</label>
    </ligand>
</feature>
<organism evidence="4 5">
    <name type="scientific">Aminithiophilus ramosus</name>
    <dbReference type="NCBI Taxonomy" id="3029084"/>
    <lineage>
        <taxon>Bacteria</taxon>
        <taxon>Thermotogati</taxon>
        <taxon>Synergistota</taxon>
        <taxon>Synergistia</taxon>
        <taxon>Synergistales</taxon>
        <taxon>Aminithiophilaceae</taxon>
        <taxon>Aminithiophilus</taxon>
    </lineage>
</organism>
<dbReference type="SUPFAM" id="SSF55031">
    <property type="entry name" value="Bacterial exopeptidase dimerisation domain"/>
    <property type="match status" value="1"/>
</dbReference>
<dbReference type="Pfam" id="PF07687">
    <property type="entry name" value="M20_dimer"/>
    <property type="match status" value="1"/>
</dbReference>
<dbReference type="PANTHER" id="PTHR11014:SF63">
    <property type="entry name" value="METALLOPEPTIDASE, PUTATIVE (AFU_ORTHOLOGUE AFUA_6G09600)-RELATED"/>
    <property type="match status" value="1"/>
</dbReference>
<reference evidence="5" key="1">
    <citation type="submission" date="2021-04" db="EMBL/GenBank/DDBJ databases">
        <title>A novel Synergistetes isolate from a pyrite-forming mixed culture.</title>
        <authorList>
            <person name="Bunk B."/>
            <person name="Sproer C."/>
            <person name="Spring S."/>
            <person name="Pester M."/>
        </authorList>
    </citation>
    <scope>NUCLEOTIDE SEQUENCE [LARGE SCALE GENOMIC DNA]</scope>
    <source>
        <strain evidence="5">J.5.4.2-T.3.5.2</strain>
    </source>
</reference>
<feature type="binding site" evidence="2">
    <location>
        <position position="99"/>
    </location>
    <ligand>
        <name>Mn(2+)</name>
        <dbReference type="ChEBI" id="CHEBI:29035"/>
        <label>2</label>
    </ligand>
</feature>